<evidence type="ECO:0008006" key="4">
    <source>
        <dbReference type="Google" id="ProtNLM"/>
    </source>
</evidence>
<keyword evidence="1" id="KW-0732">Signal</keyword>
<keyword evidence="3" id="KW-1185">Reference proteome</keyword>
<evidence type="ECO:0000256" key="1">
    <source>
        <dbReference type="SAM" id="SignalP"/>
    </source>
</evidence>
<protein>
    <recommendedName>
        <fullName evidence="4">MAM domain-containing protein</fullName>
    </recommendedName>
</protein>
<proteinExistence type="predicted"/>
<evidence type="ECO:0000313" key="2">
    <source>
        <dbReference type="EMBL" id="MFC3116082.1"/>
    </source>
</evidence>
<evidence type="ECO:0000313" key="3">
    <source>
        <dbReference type="Proteomes" id="UP001595555"/>
    </source>
</evidence>
<dbReference type="EMBL" id="JBHRTF010000004">
    <property type="protein sequence ID" value="MFC3116082.1"/>
    <property type="molecule type" value="Genomic_DNA"/>
</dbReference>
<sequence length="1025" mass="106185">MKTISKLMQLTALVAVSGALVSCGGDAGGAGFEFTGYVEPQQGNSETLFKVTNSDPLLFNPANVIADFEDPAFIQNPANGWVVTGQFAEGKDWNVLTAKLEGARIGKVAVSTCEINGKDCDSNTGSMLTPAFTINNDYINFLMTGGATPVGVQVRLAGTETVLLQFQPNSCSKPVLGGNDDWFHFDVRALKGQSVQLYIFDNETAGCGFVAFDHFYQSGSAFGQMAASAGEPTSGVGVTLPEDGISNIVGNFDDAVKMATSTEFDGFGWAATGDFANPQVPGAWQGASVAQDSARIGDRAFSSCSTFAGGCASLQGTVTSPAFTVTQSYLYLLAAGGSDTNQDAVVEVLRAATDEVLVSFTPKTCDKGYITDDSDWYKVDMGAILGQEVKVRIADRSTATCGFIAVDHIYQSGNASFDNEAGETVTPPVAGVANIPEEFQAFNVSVAADAFTEGQVVGNFNSALAMLESGWVATGTFANPASATAWQGTTRFDAAARVGEGSVSTCEINNNAEGCDAPTGTLTSPATTVVQDFLYFLMGGGNGSAPVGLRIMDSIGNVLHSYSPNSCGPSYIDDNFDWTAIDMSAIRNASVRFQLFDEEAGGCGFVSFDHLYQTERDPASNDGVLPNPMINGGAVSLTDETLANLSFNTALPYADSGSNVLGRFDSPQSALDAGWVATGSFAASLDADAWQGTTRFAESARVGAGAVSTCELNANAEGCDAPVGTLTSAAFTVTAEQPLLAFLMAGGNGSAPVGLRVLNAADDAELVKHTPNSCGPSHITGDEDWVTLDLTAYVGTQVKIEIFDNEPGGCGFVSFDHVHMTNGEAYDPAASDEGEVVDPTATRNVTVPADAFEQVLGNFDDAQAMLDSGWVATGAFANPAAADSWQGTTRAGNTAAAGVGAGAVSTCEMNGNAEGCDAPVGTLTSPAFTVDAARTKLNMLMAGGNGSAPVGIRVKRASDDSEVAAYSPNSCGPSHINGDDDWVTLDLSANVGESLYLEIYDNEAGGCGFLSFDHLHMSSVVAQLP</sequence>
<name>A0ABV7FEW8_9GAMM</name>
<feature type="chain" id="PRO_5046044786" description="MAM domain-containing protein" evidence="1">
    <location>
        <begin position="28"/>
        <end position="1025"/>
    </location>
</feature>
<feature type="signal peptide" evidence="1">
    <location>
        <begin position="1"/>
        <end position="27"/>
    </location>
</feature>
<gene>
    <name evidence="2" type="ORF">ACFODX_10975</name>
</gene>
<organism evidence="2 3">
    <name type="scientific">Cellvibrio fontiphilus</name>
    <dbReference type="NCBI Taxonomy" id="1815559"/>
    <lineage>
        <taxon>Bacteria</taxon>
        <taxon>Pseudomonadati</taxon>
        <taxon>Pseudomonadota</taxon>
        <taxon>Gammaproteobacteria</taxon>
        <taxon>Cellvibrionales</taxon>
        <taxon>Cellvibrionaceae</taxon>
        <taxon>Cellvibrio</taxon>
    </lineage>
</organism>
<dbReference type="Proteomes" id="UP001595555">
    <property type="component" value="Unassembled WGS sequence"/>
</dbReference>
<comment type="caution">
    <text evidence="2">The sequence shown here is derived from an EMBL/GenBank/DDBJ whole genome shotgun (WGS) entry which is preliminary data.</text>
</comment>
<accession>A0ABV7FEW8</accession>
<dbReference type="PROSITE" id="PS51257">
    <property type="entry name" value="PROKAR_LIPOPROTEIN"/>
    <property type="match status" value="1"/>
</dbReference>
<dbReference type="RefSeq" id="WP_378119014.1">
    <property type="nucleotide sequence ID" value="NZ_JBHRTF010000004.1"/>
</dbReference>
<reference evidence="3" key="1">
    <citation type="journal article" date="2019" name="Int. J. Syst. Evol. Microbiol.">
        <title>The Global Catalogue of Microorganisms (GCM) 10K type strain sequencing project: providing services to taxonomists for standard genome sequencing and annotation.</title>
        <authorList>
            <consortium name="The Broad Institute Genomics Platform"/>
            <consortium name="The Broad Institute Genome Sequencing Center for Infectious Disease"/>
            <person name="Wu L."/>
            <person name="Ma J."/>
        </authorList>
    </citation>
    <scope>NUCLEOTIDE SEQUENCE [LARGE SCALE GENOMIC DNA]</scope>
    <source>
        <strain evidence="3">KCTC 52237</strain>
    </source>
</reference>